<evidence type="ECO:0000313" key="4">
    <source>
        <dbReference type="Proteomes" id="UP001342418"/>
    </source>
</evidence>
<dbReference type="EMBL" id="CP030941">
    <property type="protein sequence ID" value="UUP18042.1"/>
    <property type="molecule type" value="Genomic_DNA"/>
</dbReference>
<evidence type="ECO:0000256" key="2">
    <source>
        <dbReference type="SAM" id="Phobius"/>
    </source>
</evidence>
<evidence type="ECO:0008006" key="5">
    <source>
        <dbReference type="Google" id="ProtNLM"/>
    </source>
</evidence>
<sequence>MRLEAVRTAIRRAFEKGDPGDRAFREKVYRQVFAAFERSLAAHRDLSAEEMRLRRDRLKSVITEVESEFVPAREPQAPAAAPPYAPEAAFPPPQEAQDAFPRVERDDRFMEAGETEPEPAYDERIPMAGPVPRRRSFAMLFLISTLAAAIGIGAWWTIDSGILMTEAERDTSVPNPPAGTEEESFDPEASAPARTAVGPAEPTGDWVTVFTPSDPTTAAAAAGAQAEVVEGDEPALRVSSPGADTAIQFDVGQGILERLAGRRAVFSLTASAEEGEETQISISCSFGDLGDCGRIRYVVGAAPGEYLFETRFPDRSPGTGGTIAVVPDIDGLGRRLYIHSIRVSPAG</sequence>
<keyword evidence="2" id="KW-1133">Transmembrane helix</keyword>
<keyword evidence="4" id="KW-1185">Reference proteome</keyword>
<keyword evidence="2" id="KW-0472">Membrane</keyword>
<protein>
    <recommendedName>
        <fullName evidence="5">Biotin transporter BioY</fullName>
    </recommendedName>
</protein>
<proteinExistence type="predicted"/>
<feature type="region of interest" description="Disordered" evidence="1">
    <location>
        <begin position="169"/>
        <end position="203"/>
    </location>
</feature>
<accession>A0ABY5MMR1</accession>
<gene>
    <name evidence="3" type="ORF">NTH_02520</name>
</gene>
<feature type="transmembrane region" description="Helical" evidence="2">
    <location>
        <begin position="137"/>
        <end position="158"/>
    </location>
</feature>
<evidence type="ECO:0000313" key="3">
    <source>
        <dbReference type="EMBL" id="UUP18042.1"/>
    </source>
</evidence>
<feature type="compositionally biased region" description="Pro residues" evidence="1">
    <location>
        <begin position="80"/>
        <end position="92"/>
    </location>
</feature>
<feature type="region of interest" description="Disordered" evidence="1">
    <location>
        <begin position="69"/>
        <end position="92"/>
    </location>
</feature>
<evidence type="ECO:0000256" key="1">
    <source>
        <dbReference type="SAM" id="MobiDB-lite"/>
    </source>
</evidence>
<organism evidence="3 4">
    <name type="scientific">Nitratireductor thuwali</name>
    <dbReference type="NCBI Taxonomy" id="2267699"/>
    <lineage>
        <taxon>Bacteria</taxon>
        <taxon>Pseudomonadati</taxon>
        <taxon>Pseudomonadota</taxon>
        <taxon>Alphaproteobacteria</taxon>
        <taxon>Hyphomicrobiales</taxon>
        <taxon>Phyllobacteriaceae</taxon>
        <taxon>Nitratireductor</taxon>
    </lineage>
</organism>
<name>A0ABY5MMR1_9HYPH</name>
<dbReference type="Proteomes" id="UP001342418">
    <property type="component" value="Chromosome"/>
</dbReference>
<reference evidence="3 4" key="1">
    <citation type="submission" date="2018-07" db="EMBL/GenBank/DDBJ databases">
        <title>Genome sequence of Nitratireductor thuwali#1536.</title>
        <authorList>
            <person name="Michoud G."/>
            <person name="Merlino G."/>
            <person name="Sefrji F.O."/>
            <person name="Daffonchio D."/>
        </authorList>
    </citation>
    <scope>NUCLEOTIDE SEQUENCE [LARGE SCALE GENOMIC DNA]</scope>
    <source>
        <strain evidence="4">Nit1536</strain>
    </source>
</reference>
<keyword evidence="2" id="KW-0812">Transmembrane</keyword>